<reference evidence="3 4" key="1">
    <citation type="submission" date="2020-07" db="EMBL/GenBank/DDBJ databases">
        <title>Sequencing the genomes of 1000 actinobacteria strains.</title>
        <authorList>
            <person name="Klenk H.-P."/>
        </authorList>
    </citation>
    <scope>NUCLEOTIDE SEQUENCE [LARGE SCALE GENOMIC DNA]</scope>
    <source>
        <strain evidence="3 4">DSM 45278</strain>
    </source>
</reference>
<dbReference type="SUPFAM" id="SSF47413">
    <property type="entry name" value="lambda repressor-like DNA-binding domains"/>
    <property type="match status" value="1"/>
</dbReference>
<dbReference type="Pfam" id="PF19054">
    <property type="entry name" value="DUF5753"/>
    <property type="match status" value="1"/>
</dbReference>
<evidence type="ECO:0000259" key="2">
    <source>
        <dbReference type="PROSITE" id="PS50943"/>
    </source>
</evidence>
<dbReference type="EMBL" id="JACCHL010000001">
    <property type="protein sequence ID" value="NYH55528.1"/>
    <property type="molecule type" value="Genomic_DNA"/>
</dbReference>
<dbReference type="GO" id="GO:0003677">
    <property type="term" value="F:DNA binding"/>
    <property type="evidence" value="ECO:0007669"/>
    <property type="project" value="InterPro"/>
</dbReference>
<name>A0A7Y9XJA8_9ACTN</name>
<dbReference type="AlphaFoldDB" id="A0A7Y9XJA8"/>
<evidence type="ECO:0000256" key="1">
    <source>
        <dbReference type="SAM" id="MobiDB-lite"/>
    </source>
</evidence>
<dbReference type="PROSITE" id="PS50943">
    <property type="entry name" value="HTH_CROC1"/>
    <property type="match status" value="1"/>
</dbReference>
<protein>
    <submittedName>
        <fullName evidence="3">Transcriptional regulator with XRE-family HTH domain</fullName>
    </submittedName>
</protein>
<proteinExistence type="predicted"/>
<dbReference type="InterPro" id="IPR010982">
    <property type="entry name" value="Lambda_DNA-bd_dom_sf"/>
</dbReference>
<comment type="caution">
    <text evidence="3">The sequence shown here is derived from an EMBL/GenBank/DDBJ whole genome shotgun (WGS) entry which is preliminary data.</text>
</comment>
<dbReference type="Gene3D" id="1.10.260.40">
    <property type="entry name" value="lambda repressor-like DNA-binding domains"/>
    <property type="match status" value="1"/>
</dbReference>
<feature type="domain" description="HTH cro/C1-type" evidence="2">
    <location>
        <begin position="4"/>
        <end position="49"/>
    </location>
</feature>
<dbReference type="InterPro" id="IPR001387">
    <property type="entry name" value="Cro/C1-type_HTH"/>
</dbReference>
<accession>A0A7Y9XJA8</accession>
<gene>
    <name evidence="3" type="ORF">HNR06_005117</name>
</gene>
<evidence type="ECO:0000313" key="4">
    <source>
        <dbReference type="Proteomes" id="UP000584931"/>
    </source>
</evidence>
<dbReference type="CDD" id="cd00093">
    <property type="entry name" value="HTH_XRE"/>
    <property type="match status" value="1"/>
</dbReference>
<feature type="compositionally biased region" description="Polar residues" evidence="1">
    <location>
        <begin position="1"/>
        <end position="19"/>
    </location>
</feature>
<dbReference type="InterPro" id="IPR043917">
    <property type="entry name" value="DUF5753"/>
</dbReference>
<sequence length="242" mass="26561">MTDMSQKQLGDQVGTSKQQVGAVERGIRKPSKRFAELADRALEAHGGLLNMWPGAKRAQPWWLEQFVELEAKARVINEFQPQAVPGLLQTENYARVIVGSSFPPLAEPEVEQRLQGRLQRQQVLLRAGPPLALFVIDEGALRRPVGGRKVMREQCLALIEKAQLPHVQLQVLPFDRGAHGAMNGPLVLLNMTHTESLVYAEAPGSGQVITDAQVVADCHQRFGALRGLALSPVESLDFIASL</sequence>
<dbReference type="Pfam" id="PF01381">
    <property type="entry name" value="HTH_3"/>
    <property type="match status" value="1"/>
</dbReference>
<evidence type="ECO:0000313" key="3">
    <source>
        <dbReference type="EMBL" id="NYH55528.1"/>
    </source>
</evidence>
<dbReference type="Proteomes" id="UP000584931">
    <property type="component" value="Unassembled WGS sequence"/>
</dbReference>
<organism evidence="3 4">
    <name type="scientific">Nocardiopsis sinuspersici</name>
    <dbReference type="NCBI Taxonomy" id="501010"/>
    <lineage>
        <taxon>Bacteria</taxon>
        <taxon>Bacillati</taxon>
        <taxon>Actinomycetota</taxon>
        <taxon>Actinomycetes</taxon>
        <taxon>Streptosporangiales</taxon>
        <taxon>Nocardiopsidaceae</taxon>
        <taxon>Nocardiopsis</taxon>
    </lineage>
</organism>
<feature type="region of interest" description="Disordered" evidence="1">
    <location>
        <begin position="1"/>
        <end position="24"/>
    </location>
</feature>